<dbReference type="PIRSF" id="PIRSF006092">
    <property type="entry name" value="GreA_GreB"/>
    <property type="match status" value="1"/>
</dbReference>
<dbReference type="InterPro" id="IPR001437">
    <property type="entry name" value="Tscrpt_elong_fac_GreA/B_C"/>
</dbReference>
<dbReference type="SUPFAM" id="SSF46557">
    <property type="entry name" value="GreA transcript cleavage protein, N-terminal domain"/>
    <property type="match status" value="1"/>
</dbReference>
<evidence type="ECO:0000256" key="6">
    <source>
        <dbReference type="ARBA" id="ARBA00024916"/>
    </source>
</evidence>
<comment type="caution">
    <text evidence="12">The sequence shown here is derived from an EMBL/GenBank/DDBJ whole genome shotgun (WGS) entry which is preliminary data.</text>
</comment>
<keyword evidence="13" id="KW-1185">Reference proteome</keyword>
<dbReference type="GO" id="GO:0032784">
    <property type="term" value="P:regulation of DNA-templated transcription elongation"/>
    <property type="evidence" value="ECO:0007669"/>
    <property type="project" value="UniProtKB-UniRule"/>
</dbReference>
<evidence type="ECO:0000313" key="12">
    <source>
        <dbReference type="EMBL" id="ETW93602.1"/>
    </source>
</evidence>
<evidence type="ECO:0000259" key="10">
    <source>
        <dbReference type="Pfam" id="PF01272"/>
    </source>
</evidence>
<dbReference type="Proteomes" id="UP000019141">
    <property type="component" value="Unassembled WGS sequence"/>
</dbReference>
<dbReference type="Pfam" id="PF01272">
    <property type="entry name" value="GreA_GreB"/>
    <property type="match status" value="1"/>
</dbReference>
<dbReference type="PATRIC" id="fig|1429438.4.peg.7227"/>
<dbReference type="HAMAP" id="MF_00105">
    <property type="entry name" value="GreA_GreB"/>
    <property type="match status" value="1"/>
</dbReference>
<keyword evidence="4 8" id="KW-0238">DNA-binding</keyword>
<dbReference type="FunFam" id="3.10.50.30:FF:000001">
    <property type="entry name" value="Transcription elongation factor GreA"/>
    <property type="match status" value="1"/>
</dbReference>
<protein>
    <recommendedName>
        <fullName evidence="2 8">Transcription elongation factor GreA</fullName>
    </recommendedName>
    <alternativeName>
        <fullName evidence="7 8">Transcript cleavage factor GreA</fullName>
    </alternativeName>
</protein>
<gene>
    <name evidence="8" type="primary">greA</name>
    <name evidence="12" type="ORF">ETSY1_38505</name>
</gene>
<dbReference type="HOGENOM" id="CLU_101379_2_0_7"/>
<dbReference type="GO" id="GO:0006354">
    <property type="term" value="P:DNA-templated transcription elongation"/>
    <property type="evidence" value="ECO:0007669"/>
    <property type="project" value="TreeGrafter"/>
</dbReference>
<dbReference type="Pfam" id="PF03449">
    <property type="entry name" value="GreA_GreB_N"/>
    <property type="match status" value="1"/>
</dbReference>
<dbReference type="EMBL" id="AZHW01001205">
    <property type="protein sequence ID" value="ETW93602.1"/>
    <property type="molecule type" value="Genomic_DNA"/>
</dbReference>
<sequence length="157" mass="17746">MSNFFTRESHARTTEELTKLRQELIEVSRAKNAAAAEGDLSENAEYHATSEKLRMVQNRIHEVEEQLTSPRFIEELKISGDKVSIGTKVFCLNLDTDEEVVYTILGPADAAPEKNIISHQSPLARGFIGKELDDEITIEVPSGKRNFLILDIKRFDE</sequence>
<evidence type="ECO:0000256" key="2">
    <source>
        <dbReference type="ARBA" id="ARBA00013729"/>
    </source>
</evidence>
<dbReference type="InterPro" id="IPR006359">
    <property type="entry name" value="Tscrpt_elong_fac_GreA"/>
</dbReference>
<dbReference type="GO" id="GO:0003677">
    <property type="term" value="F:DNA binding"/>
    <property type="evidence" value="ECO:0007669"/>
    <property type="project" value="UniProtKB-UniRule"/>
</dbReference>
<dbReference type="GO" id="GO:0070063">
    <property type="term" value="F:RNA polymerase binding"/>
    <property type="evidence" value="ECO:0007669"/>
    <property type="project" value="InterPro"/>
</dbReference>
<evidence type="ECO:0000256" key="1">
    <source>
        <dbReference type="ARBA" id="ARBA00008213"/>
    </source>
</evidence>
<accession>W4L6C4</accession>
<keyword evidence="8" id="KW-0175">Coiled coil</keyword>
<evidence type="ECO:0000256" key="8">
    <source>
        <dbReference type="HAMAP-Rule" id="MF_00105"/>
    </source>
</evidence>
<dbReference type="PANTHER" id="PTHR30437:SF4">
    <property type="entry name" value="TRANSCRIPTION ELONGATION FACTOR GREA"/>
    <property type="match status" value="1"/>
</dbReference>
<dbReference type="FunFam" id="1.10.287.180:FF:000001">
    <property type="entry name" value="Transcription elongation factor GreA"/>
    <property type="match status" value="1"/>
</dbReference>
<dbReference type="InterPro" id="IPR023459">
    <property type="entry name" value="Tscrpt_elong_fac_GreA/B_fam"/>
</dbReference>
<evidence type="ECO:0000313" key="13">
    <source>
        <dbReference type="Proteomes" id="UP000019141"/>
    </source>
</evidence>
<evidence type="ECO:0000256" key="9">
    <source>
        <dbReference type="RuleBase" id="RU000556"/>
    </source>
</evidence>
<dbReference type="PANTHER" id="PTHR30437">
    <property type="entry name" value="TRANSCRIPTION ELONGATION FACTOR GREA"/>
    <property type="match status" value="1"/>
</dbReference>
<feature type="domain" description="Transcription elongation factor GreA/GreB C-terminal" evidence="10">
    <location>
        <begin position="80"/>
        <end position="153"/>
    </location>
</feature>
<dbReference type="NCBIfam" id="TIGR01462">
    <property type="entry name" value="greA"/>
    <property type="match status" value="1"/>
</dbReference>
<proteinExistence type="inferred from homology"/>
<dbReference type="InterPro" id="IPR036805">
    <property type="entry name" value="Tscrpt_elong_fac_GreA/B_N_sf"/>
</dbReference>
<dbReference type="InterPro" id="IPR028624">
    <property type="entry name" value="Tscrpt_elong_fac_GreA/B"/>
</dbReference>
<comment type="similarity">
    <text evidence="1 8 9">Belongs to the GreA/GreB family.</text>
</comment>
<feature type="coiled-coil region" evidence="8">
    <location>
        <begin position="10"/>
        <end position="66"/>
    </location>
</feature>
<evidence type="ECO:0000256" key="7">
    <source>
        <dbReference type="ARBA" id="ARBA00030776"/>
    </source>
</evidence>
<organism evidence="12 13">
    <name type="scientific">Entotheonella factor</name>
    <dbReference type="NCBI Taxonomy" id="1429438"/>
    <lineage>
        <taxon>Bacteria</taxon>
        <taxon>Pseudomonadati</taxon>
        <taxon>Nitrospinota/Tectimicrobiota group</taxon>
        <taxon>Candidatus Tectimicrobiota</taxon>
        <taxon>Candidatus Entotheonellia</taxon>
        <taxon>Candidatus Entotheonellales</taxon>
        <taxon>Candidatus Entotheonellaceae</taxon>
        <taxon>Candidatus Entotheonella</taxon>
    </lineage>
</organism>
<evidence type="ECO:0000256" key="5">
    <source>
        <dbReference type="ARBA" id="ARBA00023163"/>
    </source>
</evidence>
<evidence type="ECO:0000256" key="4">
    <source>
        <dbReference type="ARBA" id="ARBA00023125"/>
    </source>
</evidence>
<evidence type="ECO:0000256" key="3">
    <source>
        <dbReference type="ARBA" id="ARBA00023015"/>
    </source>
</evidence>
<comment type="function">
    <text evidence="6 8 9">Necessary for efficient RNA polymerase transcription elongation past template-encoded arresting sites. The arresting sites in DNA have the property of trapping a certain fraction of elongating RNA polymerases that pass through, resulting in locked ternary complexes. Cleavage of the nascent transcript by cleavage factors such as GreA or GreB allows the resumption of elongation from the new 3'terminus. GreA releases sequences of 2 to 3 nucleotides.</text>
</comment>
<dbReference type="InterPro" id="IPR036953">
    <property type="entry name" value="GreA/GreB_C_sf"/>
</dbReference>
<dbReference type="SUPFAM" id="SSF54534">
    <property type="entry name" value="FKBP-like"/>
    <property type="match status" value="1"/>
</dbReference>
<dbReference type="InterPro" id="IPR022691">
    <property type="entry name" value="Tscrpt_elong_fac_GreA/B_N"/>
</dbReference>
<reference evidence="12 13" key="1">
    <citation type="journal article" date="2014" name="Nature">
        <title>An environmental bacterial taxon with a large and distinct metabolic repertoire.</title>
        <authorList>
            <person name="Wilson M.C."/>
            <person name="Mori T."/>
            <person name="Ruckert C."/>
            <person name="Uria A.R."/>
            <person name="Helf M.J."/>
            <person name="Takada K."/>
            <person name="Gernert C."/>
            <person name="Steffens U.A."/>
            <person name="Heycke N."/>
            <person name="Schmitt S."/>
            <person name="Rinke C."/>
            <person name="Helfrich E.J."/>
            <person name="Brachmann A.O."/>
            <person name="Gurgui C."/>
            <person name="Wakimoto T."/>
            <person name="Kracht M."/>
            <person name="Crusemann M."/>
            <person name="Hentschel U."/>
            <person name="Abe I."/>
            <person name="Matsunaga S."/>
            <person name="Kalinowski J."/>
            <person name="Takeyama H."/>
            <person name="Piel J."/>
        </authorList>
    </citation>
    <scope>NUCLEOTIDE SEQUENCE [LARGE SCALE GENOMIC DNA]</scope>
    <source>
        <strain evidence="13">TSY1</strain>
    </source>
</reference>
<dbReference type="Gene3D" id="1.10.287.180">
    <property type="entry name" value="Transcription elongation factor, GreA/GreB, N-terminal domain"/>
    <property type="match status" value="1"/>
</dbReference>
<evidence type="ECO:0000259" key="11">
    <source>
        <dbReference type="Pfam" id="PF03449"/>
    </source>
</evidence>
<dbReference type="Gene3D" id="3.10.50.30">
    <property type="entry name" value="Transcription elongation factor, GreA/GreB, C-terminal domain"/>
    <property type="match status" value="1"/>
</dbReference>
<feature type="domain" description="Transcription elongation factor GreA/GreB N-terminal" evidence="11">
    <location>
        <begin position="5"/>
        <end position="68"/>
    </location>
</feature>
<keyword evidence="3 8" id="KW-0805">Transcription regulation</keyword>
<name>W4L6C4_ENTF1</name>
<keyword evidence="5 8" id="KW-0804">Transcription</keyword>
<dbReference type="AlphaFoldDB" id="W4L6C4"/>